<reference evidence="1" key="1">
    <citation type="submission" date="2020-04" db="EMBL/GenBank/DDBJ databases">
        <authorList>
            <person name="Alioto T."/>
            <person name="Alioto T."/>
            <person name="Gomez Garrido J."/>
        </authorList>
    </citation>
    <scope>NUCLEOTIDE SEQUENCE</scope>
    <source>
        <strain evidence="1">A484AB</strain>
    </source>
</reference>
<accession>A0A7D9KXI4</accession>
<dbReference type="EMBL" id="CACRXK020011336">
    <property type="protein sequence ID" value="CAB4021250.1"/>
    <property type="molecule type" value="Genomic_DNA"/>
</dbReference>
<keyword evidence="2" id="KW-1185">Reference proteome</keyword>
<sequence>MANRISKLEEDQENINLYSRRDCLEFHGVPETPEENTDELLKQIGDLMAVEVKTSDISTSHRLPRSIRDKLYESKGKLKNRSSSDHGFA</sequence>
<protein>
    <submittedName>
        <fullName evidence="1">Uncharacterized protein</fullName>
    </submittedName>
</protein>
<dbReference type="AlphaFoldDB" id="A0A7D9KXI4"/>
<feature type="non-terminal residue" evidence="1">
    <location>
        <position position="89"/>
    </location>
</feature>
<dbReference type="OrthoDB" id="5966936at2759"/>
<evidence type="ECO:0000313" key="2">
    <source>
        <dbReference type="Proteomes" id="UP001152795"/>
    </source>
</evidence>
<proteinExistence type="predicted"/>
<evidence type="ECO:0000313" key="1">
    <source>
        <dbReference type="EMBL" id="CAB4021250.1"/>
    </source>
</evidence>
<comment type="caution">
    <text evidence="1">The sequence shown here is derived from an EMBL/GenBank/DDBJ whole genome shotgun (WGS) entry which is preliminary data.</text>
</comment>
<organism evidence="1 2">
    <name type="scientific">Paramuricea clavata</name>
    <name type="common">Red gorgonian</name>
    <name type="synonym">Violescent sea-whip</name>
    <dbReference type="NCBI Taxonomy" id="317549"/>
    <lineage>
        <taxon>Eukaryota</taxon>
        <taxon>Metazoa</taxon>
        <taxon>Cnidaria</taxon>
        <taxon>Anthozoa</taxon>
        <taxon>Octocorallia</taxon>
        <taxon>Malacalcyonacea</taxon>
        <taxon>Plexauridae</taxon>
        <taxon>Paramuricea</taxon>
    </lineage>
</organism>
<dbReference type="Proteomes" id="UP001152795">
    <property type="component" value="Unassembled WGS sequence"/>
</dbReference>
<name>A0A7D9KXI4_PARCT</name>
<gene>
    <name evidence="1" type="ORF">PACLA_8A079157</name>
</gene>